<name>A0A1H2UB91_THIRO</name>
<proteinExistence type="predicted"/>
<dbReference type="CDD" id="cd02440">
    <property type="entry name" value="AdoMet_MTases"/>
    <property type="match status" value="1"/>
</dbReference>
<evidence type="ECO:0000313" key="6">
    <source>
        <dbReference type="Proteomes" id="UP000198816"/>
    </source>
</evidence>
<evidence type="ECO:0000256" key="3">
    <source>
        <dbReference type="ARBA" id="ARBA00022691"/>
    </source>
</evidence>
<dbReference type="Proteomes" id="UP000198816">
    <property type="component" value="Unassembled WGS sequence"/>
</dbReference>
<evidence type="ECO:0000313" key="5">
    <source>
        <dbReference type="EMBL" id="SDW53406.1"/>
    </source>
</evidence>
<keyword evidence="3" id="KW-0949">S-adenosyl-L-methionine</keyword>
<feature type="domain" description="Methyltransferase small" evidence="4">
    <location>
        <begin position="25"/>
        <end position="190"/>
    </location>
</feature>
<protein>
    <submittedName>
        <fullName evidence="5">16S rRNA m(2)G 1207 methyltransferase</fullName>
    </submittedName>
</protein>
<dbReference type="GO" id="GO:0032259">
    <property type="term" value="P:methylation"/>
    <property type="evidence" value="ECO:0007669"/>
    <property type="project" value="UniProtKB-KW"/>
</dbReference>
<dbReference type="Pfam" id="PF05175">
    <property type="entry name" value="MTS"/>
    <property type="match status" value="1"/>
</dbReference>
<dbReference type="RefSeq" id="WP_093029582.1">
    <property type="nucleotide sequence ID" value="NZ_FNNZ01000005.1"/>
</dbReference>
<organism evidence="5 6">
    <name type="scientific">Thiocapsa roseopersicina</name>
    <dbReference type="NCBI Taxonomy" id="1058"/>
    <lineage>
        <taxon>Bacteria</taxon>
        <taxon>Pseudomonadati</taxon>
        <taxon>Pseudomonadota</taxon>
        <taxon>Gammaproteobacteria</taxon>
        <taxon>Chromatiales</taxon>
        <taxon>Chromatiaceae</taxon>
        <taxon>Thiocapsa</taxon>
    </lineage>
</organism>
<dbReference type="InterPro" id="IPR046977">
    <property type="entry name" value="RsmC/RlmG"/>
</dbReference>
<dbReference type="InterPro" id="IPR029063">
    <property type="entry name" value="SAM-dependent_MTases_sf"/>
</dbReference>
<sequence>MLTPEQLAALRRDIVFNAELGGRDLTLHSTWGLFSPREIDEGTRLLLAHLQVRPADDCFDLGCGYGAIGLAMATLAPQGRTLMVDKDFVAVDYAARNLKLNRLENARAQLSNGFDQVDPELRFDLIASNIPAKVGKELLALLLHDAHARLRPGGRLYLVTINGLRQYMKRNLTEVFGNYDKLKQGAHYTVALAERAHPRGGVGSDS</sequence>
<evidence type="ECO:0000256" key="1">
    <source>
        <dbReference type="ARBA" id="ARBA00022603"/>
    </source>
</evidence>
<keyword evidence="2 5" id="KW-0808">Transferase</keyword>
<evidence type="ECO:0000256" key="2">
    <source>
        <dbReference type="ARBA" id="ARBA00022679"/>
    </source>
</evidence>
<dbReference type="Gene3D" id="3.40.50.150">
    <property type="entry name" value="Vaccinia Virus protein VP39"/>
    <property type="match status" value="1"/>
</dbReference>
<dbReference type="SUPFAM" id="SSF53335">
    <property type="entry name" value="S-adenosyl-L-methionine-dependent methyltransferases"/>
    <property type="match status" value="1"/>
</dbReference>
<reference evidence="6" key="1">
    <citation type="submission" date="2016-10" db="EMBL/GenBank/DDBJ databases">
        <authorList>
            <person name="Varghese N."/>
            <person name="Submissions S."/>
        </authorList>
    </citation>
    <scope>NUCLEOTIDE SEQUENCE [LARGE SCALE GENOMIC DNA]</scope>
    <source>
        <strain evidence="6">DSM 217</strain>
    </source>
</reference>
<keyword evidence="1 5" id="KW-0489">Methyltransferase</keyword>
<dbReference type="OrthoDB" id="29650at2"/>
<gene>
    <name evidence="5" type="ORF">SAMN05421783_10543</name>
</gene>
<dbReference type="EMBL" id="FNNZ01000005">
    <property type="protein sequence ID" value="SDW53406.1"/>
    <property type="molecule type" value="Genomic_DNA"/>
</dbReference>
<dbReference type="GO" id="GO:0008757">
    <property type="term" value="F:S-adenosylmethionine-dependent methyltransferase activity"/>
    <property type="evidence" value="ECO:0007669"/>
    <property type="project" value="InterPro"/>
</dbReference>
<dbReference type="AlphaFoldDB" id="A0A1H2UB91"/>
<dbReference type="PANTHER" id="PTHR47816">
    <property type="entry name" value="RIBOSOMAL RNA SMALL SUBUNIT METHYLTRANSFERASE C"/>
    <property type="match status" value="1"/>
</dbReference>
<dbReference type="STRING" id="1058.SAMN05421783_10543"/>
<evidence type="ECO:0000259" key="4">
    <source>
        <dbReference type="Pfam" id="PF05175"/>
    </source>
</evidence>
<dbReference type="InterPro" id="IPR007848">
    <property type="entry name" value="Small_mtfrase_dom"/>
</dbReference>
<accession>A0A1H2UB91</accession>
<dbReference type="PANTHER" id="PTHR47816:SF4">
    <property type="entry name" value="RIBOSOMAL RNA SMALL SUBUNIT METHYLTRANSFERASE C"/>
    <property type="match status" value="1"/>
</dbReference>
<keyword evidence="6" id="KW-1185">Reference proteome</keyword>